<feature type="region of interest" description="Disordered" evidence="1">
    <location>
        <begin position="47"/>
        <end position="85"/>
    </location>
</feature>
<accession>A0A9P8Y3R4</accession>
<evidence type="ECO:0000313" key="3">
    <source>
        <dbReference type="Proteomes" id="UP000756346"/>
    </source>
</evidence>
<protein>
    <submittedName>
        <fullName evidence="2">Uncharacterized protein</fullName>
    </submittedName>
</protein>
<sequence>MVVRTPSLHGVKRTLLPSIHQPLPLSKRQSQQLLDTITTSFRKNLDLEHPWQSPDSNHTTSASSNQRSPDAAPTKASAHAGARPTDQHLRSILANPLFAQPAHDNVVASRTETTTIPNQLYIFDAAVAKGLMNNHRAFGFLVTILKALEESSDPTYNMANTGAGLRVLQWLRATNQEANMRFLAKPGFVSVLIRFLFAEGLEHVAWEWLARIASPSFTHLDSEDVSAKMSHHPLSRLFSAMMNENRPPANDSARSIDPGLTNYLAAHEILSNQSRIAQANLRNSWAVLSWQATVEAWKRVAPTTTIFEDFVESGRPWKRDLDLAHLDLHHPTSPRSEAALSYMHQNPTLAFSNEGTRAHDFKRQRVICLALDAVDRLKQAGNADEVSWVERFLTTISEHLHFGTADGLHRETSTLPLGRPNRYASLA</sequence>
<evidence type="ECO:0000256" key="1">
    <source>
        <dbReference type="SAM" id="MobiDB-lite"/>
    </source>
</evidence>
<evidence type="ECO:0000313" key="2">
    <source>
        <dbReference type="EMBL" id="KAH7026618.1"/>
    </source>
</evidence>
<dbReference type="GeneID" id="70184467"/>
<dbReference type="RefSeq" id="XP_046009835.1">
    <property type="nucleotide sequence ID" value="XM_046154921.1"/>
</dbReference>
<dbReference type="Proteomes" id="UP000756346">
    <property type="component" value="Unassembled WGS sequence"/>
</dbReference>
<proteinExistence type="predicted"/>
<feature type="compositionally biased region" description="Polar residues" evidence="1">
    <location>
        <begin position="53"/>
        <end position="68"/>
    </location>
</feature>
<dbReference type="EMBL" id="JAGTJQ010000008">
    <property type="protein sequence ID" value="KAH7026618.1"/>
    <property type="molecule type" value="Genomic_DNA"/>
</dbReference>
<dbReference type="AlphaFoldDB" id="A0A9P8Y3R4"/>
<keyword evidence="3" id="KW-1185">Reference proteome</keyword>
<reference evidence="2" key="1">
    <citation type="journal article" date="2021" name="Nat. Commun.">
        <title>Genetic determinants of endophytism in the Arabidopsis root mycobiome.</title>
        <authorList>
            <person name="Mesny F."/>
            <person name="Miyauchi S."/>
            <person name="Thiergart T."/>
            <person name="Pickel B."/>
            <person name="Atanasova L."/>
            <person name="Karlsson M."/>
            <person name="Huettel B."/>
            <person name="Barry K.W."/>
            <person name="Haridas S."/>
            <person name="Chen C."/>
            <person name="Bauer D."/>
            <person name="Andreopoulos W."/>
            <person name="Pangilinan J."/>
            <person name="LaButti K."/>
            <person name="Riley R."/>
            <person name="Lipzen A."/>
            <person name="Clum A."/>
            <person name="Drula E."/>
            <person name="Henrissat B."/>
            <person name="Kohler A."/>
            <person name="Grigoriev I.V."/>
            <person name="Martin F.M."/>
            <person name="Hacquard S."/>
        </authorList>
    </citation>
    <scope>NUCLEOTIDE SEQUENCE</scope>
    <source>
        <strain evidence="2">MPI-CAGE-CH-0230</strain>
    </source>
</reference>
<organism evidence="2 3">
    <name type="scientific">Microdochium trichocladiopsis</name>
    <dbReference type="NCBI Taxonomy" id="1682393"/>
    <lineage>
        <taxon>Eukaryota</taxon>
        <taxon>Fungi</taxon>
        <taxon>Dikarya</taxon>
        <taxon>Ascomycota</taxon>
        <taxon>Pezizomycotina</taxon>
        <taxon>Sordariomycetes</taxon>
        <taxon>Xylariomycetidae</taxon>
        <taxon>Xylariales</taxon>
        <taxon>Microdochiaceae</taxon>
        <taxon>Microdochium</taxon>
    </lineage>
</organism>
<gene>
    <name evidence="2" type="ORF">B0I36DRAFT_331014</name>
</gene>
<dbReference type="OrthoDB" id="5424391at2759"/>
<comment type="caution">
    <text evidence="2">The sequence shown here is derived from an EMBL/GenBank/DDBJ whole genome shotgun (WGS) entry which is preliminary data.</text>
</comment>
<name>A0A9P8Y3R4_9PEZI</name>